<proteinExistence type="predicted"/>
<name>A0A1F4Y3P2_9BACT</name>
<evidence type="ECO:0000313" key="2">
    <source>
        <dbReference type="Proteomes" id="UP000176568"/>
    </source>
</evidence>
<protein>
    <submittedName>
        <fullName evidence="1">Uncharacterized protein</fullName>
    </submittedName>
</protein>
<dbReference type="Proteomes" id="UP000176568">
    <property type="component" value="Unassembled WGS sequence"/>
</dbReference>
<reference evidence="1 2" key="1">
    <citation type="journal article" date="2016" name="Nat. Commun.">
        <title>Thousands of microbial genomes shed light on interconnected biogeochemical processes in an aquifer system.</title>
        <authorList>
            <person name="Anantharaman K."/>
            <person name="Brown C.T."/>
            <person name="Hug L.A."/>
            <person name="Sharon I."/>
            <person name="Castelle C.J."/>
            <person name="Probst A.J."/>
            <person name="Thomas B.C."/>
            <person name="Singh A."/>
            <person name="Wilkins M.J."/>
            <person name="Karaoz U."/>
            <person name="Brodie E.L."/>
            <person name="Williams K.H."/>
            <person name="Hubbard S.S."/>
            <person name="Banfield J.F."/>
        </authorList>
    </citation>
    <scope>NUCLEOTIDE SEQUENCE [LARGE SCALE GENOMIC DNA]</scope>
</reference>
<dbReference type="STRING" id="1797247.A2419_02785"/>
<accession>A0A1F4Y3P2</accession>
<dbReference type="EMBL" id="MEXB01000007">
    <property type="protein sequence ID" value="OGC88569.1"/>
    <property type="molecule type" value="Genomic_DNA"/>
</dbReference>
<dbReference type="InterPro" id="IPR027417">
    <property type="entry name" value="P-loop_NTPase"/>
</dbReference>
<dbReference type="Pfam" id="PF13177">
    <property type="entry name" value="DNA_pol3_delta2"/>
    <property type="match status" value="1"/>
</dbReference>
<dbReference type="Gene3D" id="3.40.50.300">
    <property type="entry name" value="P-loop containing nucleotide triphosphate hydrolases"/>
    <property type="match status" value="1"/>
</dbReference>
<organism evidence="1 2">
    <name type="scientific">Candidatus Adlerbacteria bacterium RIFOXYC1_FULL_48_26</name>
    <dbReference type="NCBI Taxonomy" id="1797247"/>
    <lineage>
        <taxon>Bacteria</taxon>
        <taxon>Candidatus Adleribacteriota</taxon>
    </lineage>
</organism>
<evidence type="ECO:0000313" key="1">
    <source>
        <dbReference type="EMBL" id="OGC88569.1"/>
    </source>
</evidence>
<comment type="caution">
    <text evidence="1">The sequence shown here is derived from an EMBL/GenBank/DDBJ whole genome shotgun (WGS) entry which is preliminary data.</text>
</comment>
<dbReference type="AlphaFoldDB" id="A0A1F4Y3P2"/>
<sequence>MQHHAYLYEGPVSRLPELADDAASRFNFEREHNPDVLVQQWEKFSIDEARELTQQASLKSASGRSLFVLGISSIASDAQQALLKLFEEPREGIIFVVLVPHGIVLPTLRSRFLEYPSKTFAEKKSPSAAGRRGDASGDLFSATESSTAAEFLASSYTKRSAWVTAFLKNDDEDTREQARVFLNNLEAVLYMGLPKASDKSKQDILDGLTDIAHFRGYLADRAPSLKMILEHFAATLPKI</sequence>
<dbReference type="SUPFAM" id="SSF52540">
    <property type="entry name" value="P-loop containing nucleoside triphosphate hydrolases"/>
    <property type="match status" value="1"/>
</dbReference>
<gene>
    <name evidence="1" type="ORF">A2419_02785</name>
</gene>